<gene>
    <name evidence="5" type="ORF">H2201_001011</name>
</gene>
<dbReference type="InterPro" id="IPR008266">
    <property type="entry name" value="Tyr_kinase_AS"/>
</dbReference>
<evidence type="ECO:0000256" key="1">
    <source>
        <dbReference type="ARBA" id="ARBA00012513"/>
    </source>
</evidence>
<evidence type="ECO:0000313" key="5">
    <source>
        <dbReference type="EMBL" id="KAJ9668766.1"/>
    </source>
</evidence>
<dbReference type="CDD" id="cd05120">
    <property type="entry name" value="APH_ChoK_like"/>
    <property type="match status" value="1"/>
</dbReference>
<accession>A0ABQ9P600</accession>
<evidence type="ECO:0000313" key="6">
    <source>
        <dbReference type="Proteomes" id="UP001172684"/>
    </source>
</evidence>
<dbReference type="InterPro" id="IPR002575">
    <property type="entry name" value="Aminoglycoside_PTrfase"/>
</dbReference>
<evidence type="ECO:0000256" key="3">
    <source>
        <dbReference type="ARBA" id="ARBA00048679"/>
    </source>
</evidence>
<keyword evidence="6" id="KW-1185">Reference proteome</keyword>
<dbReference type="Proteomes" id="UP001172684">
    <property type="component" value="Unassembled WGS sequence"/>
</dbReference>
<dbReference type="EC" id="2.7.11.1" evidence="1"/>
<dbReference type="EMBL" id="JAPDRL010000005">
    <property type="protein sequence ID" value="KAJ9668766.1"/>
    <property type="molecule type" value="Genomic_DNA"/>
</dbReference>
<dbReference type="Gene3D" id="3.90.1200.10">
    <property type="match status" value="1"/>
</dbReference>
<dbReference type="InterPro" id="IPR011009">
    <property type="entry name" value="Kinase-like_dom_sf"/>
</dbReference>
<evidence type="ECO:0000256" key="2">
    <source>
        <dbReference type="ARBA" id="ARBA00047899"/>
    </source>
</evidence>
<evidence type="ECO:0000259" key="4">
    <source>
        <dbReference type="Pfam" id="PF01636"/>
    </source>
</evidence>
<protein>
    <recommendedName>
        <fullName evidence="1">non-specific serine/threonine protein kinase</fullName>
        <ecNumber evidence="1">2.7.11.1</ecNumber>
    </recommendedName>
</protein>
<comment type="catalytic activity">
    <reaction evidence="3">
        <text>L-seryl-[protein] + ATP = O-phospho-L-seryl-[protein] + ADP + H(+)</text>
        <dbReference type="Rhea" id="RHEA:17989"/>
        <dbReference type="Rhea" id="RHEA-COMP:9863"/>
        <dbReference type="Rhea" id="RHEA-COMP:11604"/>
        <dbReference type="ChEBI" id="CHEBI:15378"/>
        <dbReference type="ChEBI" id="CHEBI:29999"/>
        <dbReference type="ChEBI" id="CHEBI:30616"/>
        <dbReference type="ChEBI" id="CHEBI:83421"/>
        <dbReference type="ChEBI" id="CHEBI:456216"/>
        <dbReference type="EC" id="2.7.11.1"/>
    </reaction>
</comment>
<dbReference type="PANTHER" id="PTHR21310:SF58">
    <property type="entry name" value="AMINOGLYCOSIDE PHOSPHOTRANSFERASE DOMAIN-CONTAINING PROTEIN"/>
    <property type="match status" value="1"/>
</dbReference>
<organism evidence="5 6">
    <name type="scientific">Coniosporium apollinis</name>
    <dbReference type="NCBI Taxonomy" id="61459"/>
    <lineage>
        <taxon>Eukaryota</taxon>
        <taxon>Fungi</taxon>
        <taxon>Dikarya</taxon>
        <taxon>Ascomycota</taxon>
        <taxon>Pezizomycotina</taxon>
        <taxon>Dothideomycetes</taxon>
        <taxon>Dothideomycetes incertae sedis</taxon>
        <taxon>Coniosporium</taxon>
    </lineage>
</organism>
<dbReference type="InterPro" id="IPR051678">
    <property type="entry name" value="AGP_Transferase"/>
</dbReference>
<feature type="domain" description="Aminoglycoside phosphotransferase" evidence="4">
    <location>
        <begin position="52"/>
        <end position="208"/>
    </location>
</feature>
<reference evidence="5" key="1">
    <citation type="submission" date="2022-10" db="EMBL/GenBank/DDBJ databases">
        <title>Culturing micro-colonial fungi from biological soil crusts in the Mojave desert and describing Neophaeococcomyces mojavensis, and introducing the new genera and species Taxawa tesnikishii.</title>
        <authorList>
            <person name="Kurbessoian T."/>
            <person name="Stajich J.E."/>
        </authorList>
    </citation>
    <scope>NUCLEOTIDE SEQUENCE</scope>
    <source>
        <strain evidence="5">TK_1</strain>
    </source>
</reference>
<comment type="caution">
    <text evidence="5">The sequence shown here is derived from an EMBL/GenBank/DDBJ whole genome shotgun (WGS) entry which is preliminary data.</text>
</comment>
<proteinExistence type="predicted"/>
<sequence>MATNVKWPEPDLTFTADKLDSGKVLAEGDTYYVYRLGDFVVKTGAGIRMAEALTMKAVRELTTIPVPEVLNAYENEDEDGYECTIVMRFVEGEVLETAWNRMTPGEKSSIIQQLEFYMTQLDEGYGPYKDEAAFHEGIIKAIRKIKKGGFTEMVAGFIRALSTDHKIVLTHGDLAPRNILVHEGEVVAILDWEMSGYYPEYWEYHKAYYPPHWDSSWFRRLVMDKSLKPFPLENAVLLHARKIYL</sequence>
<comment type="catalytic activity">
    <reaction evidence="2">
        <text>L-threonyl-[protein] + ATP = O-phospho-L-threonyl-[protein] + ADP + H(+)</text>
        <dbReference type="Rhea" id="RHEA:46608"/>
        <dbReference type="Rhea" id="RHEA-COMP:11060"/>
        <dbReference type="Rhea" id="RHEA-COMP:11605"/>
        <dbReference type="ChEBI" id="CHEBI:15378"/>
        <dbReference type="ChEBI" id="CHEBI:30013"/>
        <dbReference type="ChEBI" id="CHEBI:30616"/>
        <dbReference type="ChEBI" id="CHEBI:61977"/>
        <dbReference type="ChEBI" id="CHEBI:456216"/>
        <dbReference type="EC" id="2.7.11.1"/>
    </reaction>
</comment>
<dbReference type="PANTHER" id="PTHR21310">
    <property type="entry name" value="AMINOGLYCOSIDE PHOSPHOTRANSFERASE-RELATED-RELATED"/>
    <property type="match status" value="1"/>
</dbReference>
<dbReference type="SUPFAM" id="SSF56112">
    <property type="entry name" value="Protein kinase-like (PK-like)"/>
    <property type="match status" value="1"/>
</dbReference>
<name>A0ABQ9P600_9PEZI</name>
<dbReference type="PROSITE" id="PS00109">
    <property type="entry name" value="PROTEIN_KINASE_TYR"/>
    <property type="match status" value="1"/>
</dbReference>
<dbReference type="Pfam" id="PF01636">
    <property type="entry name" value="APH"/>
    <property type="match status" value="1"/>
</dbReference>